<dbReference type="Proteomes" id="UP000467700">
    <property type="component" value="Unassembled WGS sequence"/>
</dbReference>
<evidence type="ECO:0000313" key="2">
    <source>
        <dbReference type="Proteomes" id="UP000467700"/>
    </source>
</evidence>
<reference evidence="1 2" key="1">
    <citation type="submission" date="2020-01" db="EMBL/GenBank/DDBJ databases">
        <authorList>
            <person name="Gupta K D."/>
        </authorList>
    </citation>
    <scope>NUCLEOTIDE SEQUENCE [LARGE SCALE GENOMIC DNA]</scope>
</reference>
<protein>
    <submittedName>
        <fullName evidence="1">Uncharacterized protein</fullName>
    </submittedName>
</protein>
<sequence>MSTANPATRVQTIRYMGYFDDLTVKKLSAMTQISFMNVCLNMKDQKLIQHATQTQKIYLPMLTTLSLEGSSPFYLLPFIDAPNLKSLTLTVTSTDPFPRISRREDEYKKLAQFLRQFLDQPQGMQTKPLSRIRTLKIYDAHISDREWPEFLAQKEVMDINNVQIYFETPGARVARYMEKYKGAFETLGGANGPYFAVYRDVSSTATNSERSSYLGWHMKPGTWKRSEEYHKFIDLAYSPKDRISVHRLGSNAGPAGQPIAIQRL</sequence>
<accession>A0A8S0W6C9</accession>
<dbReference type="AlphaFoldDB" id="A0A8S0W6C9"/>
<keyword evidence="2" id="KW-1185">Reference proteome</keyword>
<dbReference type="OrthoDB" id="10314732at2759"/>
<gene>
    <name evidence="1" type="ORF">AAE3_LOCUS6667</name>
</gene>
<proteinExistence type="predicted"/>
<name>A0A8S0W6C9_CYCAE</name>
<dbReference type="EMBL" id="CACVBS010000045">
    <property type="protein sequence ID" value="CAA7264558.1"/>
    <property type="molecule type" value="Genomic_DNA"/>
</dbReference>
<evidence type="ECO:0000313" key="1">
    <source>
        <dbReference type="EMBL" id="CAA7264558.1"/>
    </source>
</evidence>
<comment type="caution">
    <text evidence="1">The sequence shown here is derived from an EMBL/GenBank/DDBJ whole genome shotgun (WGS) entry which is preliminary data.</text>
</comment>
<organism evidence="1 2">
    <name type="scientific">Cyclocybe aegerita</name>
    <name type="common">Black poplar mushroom</name>
    <name type="synonym">Agrocybe aegerita</name>
    <dbReference type="NCBI Taxonomy" id="1973307"/>
    <lineage>
        <taxon>Eukaryota</taxon>
        <taxon>Fungi</taxon>
        <taxon>Dikarya</taxon>
        <taxon>Basidiomycota</taxon>
        <taxon>Agaricomycotina</taxon>
        <taxon>Agaricomycetes</taxon>
        <taxon>Agaricomycetidae</taxon>
        <taxon>Agaricales</taxon>
        <taxon>Agaricineae</taxon>
        <taxon>Bolbitiaceae</taxon>
        <taxon>Cyclocybe</taxon>
    </lineage>
</organism>